<keyword evidence="6" id="KW-0238">DNA-binding</keyword>
<dbReference type="EMBL" id="QPKV01000012">
    <property type="protein sequence ID" value="RDC54611.1"/>
    <property type="molecule type" value="Genomic_DNA"/>
</dbReference>
<protein>
    <recommendedName>
        <fullName evidence="8">Abasic site processing protein</fullName>
        <ecNumber evidence="8">3.4.-.-</ecNumber>
    </recommendedName>
</protein>
<dbReference type="InterPro" id="IPR036590">
    <property type="entry name" value="SRAP-like"/>
</dbReference>
<keyword evidence="2 8" id="KW-0645">Protease</keyword>
<evidence type="ECO:0000256" key="3">
    <source>
        <dbReference type="ARBA" id="ARBA00022763"/>
    </source>
</evidence>
<accession>A0A369PPR1</accession>
<organism evidence="9 10">
    <name type="scientific">Pedobacter chinensis</name>
    <dbReference type="NCBI Taxonomy" id="2282421"/>
    <lineage>
        <taxon>Bacteria</taxon>
        <taxon>Pseudomonadati</taxon>
        <taxon>Bacteroidota</taxon>
        <taxon>Sphingobacteriia</taxon>
        <taxon>Sphingobacteriales</taxon>
        <taxon>Sphingobacteriaceae</taxon>
        <taxon>Pedobacter</taxon>
    </lineage>
</organism>
<dbReference type="GO" id="GO:0003697">
    <property type="term" value="F:single-stranded DNA binding"/>
    <property type="evidence" value="ECO:0007669"/>
    <property type="project" value="InterPro"/>
</dbReference>
<evidence type="ECO:0000256" key="2">
    <source>
        <dbReference type="ARBA" id="ARBA00022670"/>
    </source>
</evidence>
<dbReference type="Pfam" id="PF02586">
    <property type="entry name" value="SRAP"/>
    <property type="match status" value="1"/>
</dbReference>
<keyword evidence="10" id="KW-1185">Reference proteome</keyword>
<keyword evidence="7" id="KW-0456">Lyase</keyword>
<dbReference type="PANTHER" id="PTHR13604">
    <property type="entry name" value="DC12-RELATED"/>
    <property type="match status" value="1"/>
</dbReference>
<comment type="caution">
    <text evidence="9">The sequence shown here is derived from an EMBL/GenBank/DDBJ whole genome shotgun (WGS) entry which is preliminary data.</text>
</comment>
<comment type="similarity">
    <text evidence="1 8">Belongs to the SOS response-associated peptidase family.</text>
</comment>
<dbReference type="Proteomes" id="UP000253961">
    <property type="component" value="Unassembled WGS sequence"/>
</dbReference>
<dbReference type="GO" id="GO:0006508">
    <property type="term" value="P:proteolysis"/>
    <property type="evidence" value="ECO:0007669"/>
    <property type="project" value="UniProtKB-KW"/>
</dbReference>
<evidence type="ECO:0000256" key="8">
    <source>
        <dbReference type="RuleBase" id="RU364100"/>
    </source>
</evidence>
<gene>
    <name evidence="9" type="ORF">DU508_20530</name>
</gene>
<dbReference type="SUPFAM" id="SSF143081">
    <property type="entry name" value="BB1717-like"/>
    <property type="match status" value="1"/>
</dbReference>
<evidence type="ECO:0000256" key="6">
    <source>
        <dbReference type="ARBA" id="ARBA00023125"/>
    </source>
</evidence>
<evidence type="ECO:0000313" key="9">
    <source>
        <dbReference type="EMBL" id="RDC54611.1"/>
    </source>
</evidence>
<keyword evidence="5" id="KW-0190">Covalent protein-DNA linkage</keyword>
<dbReference type="AlphaFoldDB" id="A0A369PPR1"/>
<dbReference type="GO" id="GO:0016829">
    <property type="term" value="F:lyase activity"/>
    <property type="evidence" value="ECO:0007669"/>
    <property type="project" value="UniProtKB-KW"/>
</dbReference>
<dbReference type="InterPro" id="IPR003738">
    <property type="entry name" value="SRAP"/>
</dbReference>
<evidence type="ECO:0000256" key="4">
    <source>
        <dbReference type="ARBA" id="ARBA00022801"/>
    </source>
</evidence>
<dbReference type="Gene3D" id="3.90.1680.10">
    <property type="entry name" value="SOS response associated peptidase-like"/>
    <property type="match status" value="1"/>
</dbReference>
<sequence>MCYYNGQRVSRAEFISLLQLEKAVKNYQFLDRAVHNGFAYSPVAVLKRDAEQTNFDIVQMEWGFLPPYLKNREAAKNFRNGYKDAAGKWHIGYTTLNAKAENLFSNEKGGPSIYAKAARERRCLVLSTGFYEWRHVFPKNKKTGEPLKTAVKYPYYISVKDEEYFYMAAIYQEWTDQETGEIVETVAVTTAPANPLMEQVHNSKKRMPTILNDELAYEWMFGDLSDERITEIASSQFPAKQMDACTIAKEFLSTLEPSTPFIYEDLPAIEYSI</sequence>
<dbReference type="RefSeq" id="WP_056095137.1">
    <property type="nucleotide sequence ID" value="NZ_QPKV01000012.1"/>
</dbReference>
<reference evidence="9 10" key="1">
    <citation type="submission" date="2018-07" db="EMBL/GenBank/DDBJ databases">
        <title>Pedobacter sp. nov., isolated from soil.</title>
        <authorList>
            <person name="Zhou L.Y."/>
            <person name="Du Z.J."/>
        </authorList>
    </citation>
    <scope>NUCLEOTIDE SEQUENCE [LARGE SCALE GENOMIC DNA]</scope>
    <source>
        <strain evidence="9 10">JDX94</strain>
    </source>
</reference>
<dbReference type="PANTHER" id="PTHR13604:SF0">
    <property type="entry name" value="ABASIC SITE PROCESSING PROTEIN HMCES"/>
    <property type="match status" value="1"/>
</dbReference>
<name>A0A369PPR1_9SPHI</name>
<evidence type="ECO:0000256" key="7">
    <source>
        <dbReference type="ARBA" id="ARBA00023239"/>
    </source>
</evidence>
<proteinExistence type="inferred from homology"/>
<dbReference type="EC" id="3.4.-.-" evidence="8"/>
<keyword evidence="3" id="KW-0227">DNA damage</keyword>
<keyword evidence="4 8" id="KW-0378">Hydrolase</keyword>
<evidence type="ECO:0000256" key="5">
    <source>
        <dbReference type="ARBA" id="ARBA00023124"/>
    </source>
</evidence>
<evidence type="ECO:0000313" key="10">
    <source>
        <dbReference type="Proteomes" id="UP000253961"/>
    </source>
</evidence>
<dbReference type="OrthoDB" id="9782620at2"/>
<dbReference type="GO" id="GO:0106300">
    <property type="term" value="P:protein-DNA covalent cross-linking repair"/>
    <property type="evidence" value="ECO:0007669"/>
    <property type="project" value="InterPro"/>
</dbReference>
<evidence type="ECO:0000256" key="1">
    <source>
        <dbReference type="ARBA" id="ARBA00008136"/>
    </source>
</evidence>
<dbReference type="GO" id="GO:0008233">
    <property type="term" value="F:peptidase activity"/>
    <property type="evidence" value="ECO:0007669"/>
    <property type="project" value="UniProtKB-KW"/>
</dbReference>